<reference evidence="10" key="1">
    <citation type="journal article" date="2020" name="mSystems">
        <title>Genome- and Community-Level Interaction Insights into Carbon Utilization and Element Cycling Functions of Hydrothermarchaeota in Hydrothermal Sediment.</title>
        <authorList>
            <person name="Zhou Z."/>
            <person name="Liu Y."/>
            <person name="Xu W."/>
            <person name="Pan J."/>
            <person name="Luo Z.H."/>
            <person name="Li M."/>
        </authorList>
    </citation>
    <scope>NUCLEOTIDE SEQUENCE [LARGE SCALE GENOMIC DNA]</scope>
    <source>
        <strain evidence="10">HyVt-96</strain>
    </source>
</reference>
<evidence type="ECO:0000256" key="2">
    <source>
        <dbReference type="ARBA" id="ARBA00022723"/>
    </source>
</evidence>
<dbReference type="NCBIfam" id="TIGR00612">
    <property type="entry name" value="ispG_gcpE"/>
    <property type="match status" value="1"/>
</dbReference>
<dbReference type="GO" id="GO:0005506">
    <property type="term" value="F:iron ion binding"/>
    <property type="evidence" value="ECO:0007669"/>
    <property type="project" value="InterPro"/>
</dbReference>
<dbReference type="InterPro" id="IPR016425">
    <property type="entry name" value="IspG_bac"/>
</dbReference>
<keyword evidence="1 7" id="KW-0004">4Fe-4S</keyword>
<dbReference type="InterPro" id="IPR058579">
    <property type="entry name" value="IspG_C"/>
</dbReference>
<dbReference type="HAMAP" id="MF_00159">
    <property type="entry name" value="IspG"/>
    <property type="match status" value="1"/>
</dbReference>
<feature type="domain" description="IspG C-terminal" evidence="9">
    <location>
        <begin position="263"/>
        <end position="349"/>
    </location>
</feature>
<feature type="binding site" evidence="7">
    <location>
        <position position="266"/>
    </location>
    <ligand>
        <name>[4Fe-4S] cluster</name>
        <dbReference type="ChEBI" id="CHEBI:49883"/>
    </ligand>
</feature>
<comment type="function">
    <text evidence="7">Converts 2C-methyl-D-erythritol 2,4-cyclodiphosphate (ME-2,4cPP) into 1-hydroxy-2-methyl-2-(E)-butenyl 4-diphosphate.</text>
</comment>
<protein>
    <recommendedName>
        <fullName evidence="7">4-hydroxy-3-methylbut-2-en-1-yl diphosphate synthase (flavodoxin)</fullName>
        <ecNumber evidence="7">1.17.7.3</ecNumber>
    </recommendedName>
    <alternativeName>
        <fullName evidence="7">1-hydroxy-2-methyl-2-(E)-butenyl 4-diphosphate synthase</fullName>
    </alternativeName>
</protein>
<dbReference type="GO" id="GO:0019288">
    <property type="term" value="P:isopentenyl diphosphate biosynthetic process, methylerythritol 4-phosphate pathway"/>
    <property type="evidence" value="ECO:0007669"/>
    <property type="project" value="UniProtKB-UniRule"/>
</dbReference>
<accession>A0A7V5HMZ8</accession>
<name>A0A7V5HMZ8_UNCW3</name>
<dbReference type="FunFam" id="3.20.20.20:FF:000001">
    <property type="entry name" value="4-hydroxy-3-methylbut-2-en-1-yl diphosphate synthase (flavodoxin)"/>
    <property type="match status" value="1"/>
</dbReference>
<dbReference type="PANTHER" id="PTHR30454:SF0">
    <property type="entry name" value="4-HYDROXY-3-METHYLBUT-2-EN-1-YL DIPHOSPHATE SYNTHASE (FERREDOXIN), CHLOROPLASTIC"/>
    <property type="match status" value="1"/>
</dbReference>
<comment type="catalytic activity">
    <reaction evidence="7">
        <text>(2E)-4-hydroxy-3-methylbut-2-enyl diphosphate + oxidized [flavodoxin] + H2O + 2 H(+) = 2-C-methyl-D-erythritol 2,4-cyclic diphosphate + reduced [flavodoxin]</text>
        <dbReference type="Rhea" id="RHEA:43604"/>
        <dbReference type="Rhea" id="RHEA-COMP:10622"/>
        <dbReference type="Rhea" id="RHEA-COMP:10623"/>
        <dbReference type="ChEBI" id="CHEBI:15377"/>
        <dbReference type="ChEBI" id="CHEBI:15378"/>
        <dbReference type="ChEBI" id="CHEBI:57618"/>
        <dbReference type="ChEBI" id="CHEBI:58210"/>
        <dbReference type="ChEBI" id="CHEBI:58483"/>
        <dbReference type="ChEBI" id="CHEBI:128753"/>
        <dbReference type="EC" id="1.17.7.3"/>
    </reaction>
</comment>
<feature type="domain" description="IspG TIM-barrel" evidence="8">
    <location>
        <begin position="8"/>
        <end position="248"/>
    </location>
</feature>
<proteinExistence type="inferred from homology"/>
<dbReference type="Pfam" id="PF04551">
    <property type="entry name" value="GcpE"/>
    <property type="match status" value="1"/>
</dbReference>
<comment type="caution">
    <text evidence="10">The sequence shown here is derived from an EMBL/GenBank/DDBJ whole genome shotgun (WGS) entry which is preliminary data.</text>
</comment>
<evidence type="ECO:0000259" key="9">
    <source>
        <dbReference type="Pfam" id="PF26540"/>
    </source>
</evidence>
<evidence type="ECO:0000256" key="7">
    <source>
        <dbReference type="HAMAP-Rule" id="MF_00159"/>
    </source>
</evidence>
<feature type="binding site" evidence="7">
    <location>
        <position position="308"/>
    </location>
    <ligand>
        <name>[4Fe-4S] cluster</name>
        <dbReference type="ChEBI" id="CHEBI:49883"/>
    </ligand>
</feature>
<evidence type="ECO:0000313" key="10">
    <source>
        <dbReference type="EMBL" id="HHF53237.1"/>
    </source>
</evidence>
<dbReference type="Gene3D" id="3.20.20.20">
    <property type="entry name" value="Dihydropteroate synthase-like"/>
    <property type="match status" value="1"/>
</dbReference>
<dbReference type="AlphaFoldDB" id="A0A7V5HMZ8"/>
<evidence type="ECO:0000259" key="8">
    <source>
        <dbReference type="Pfam" id="PF04551"/>
    </source>
</evidence>
<keyword evidence="6 7" id="KW-0414">Isoprene biosynthesis</keyword>
<organism evidence="10">
    <name type="scientific">candidate division WOR-3 bacterium</name>
    <dbReference type="NCBI Taxonomy" id="2052148"/>
    <lineage>
        <taxon>Bacteria</taxon>
        <taxon>Bacteria division WOR-3</taxon>
    </lineage>
</organism>
<comment type="cofactor">
    <cofactor evidence="7">
        <name>[4Fe-4S] cluster</name>
        <dbReference type="ChEBI" id="CHEBI:49883"/>
    </cofactor>
    <text evidence="7">Binds 1 [4Fe-4S] cluster.</text>
</comment>
<dbReference type="InterPro" id="IPR045854">
    <property type="entry name" value="NO2/SO3_Rdtase_4Fe4S_sf"/>
</dbReference>
<keyword evidence="4 7" id="KW-0408">Iron</keyword>
<evidence type="ECO:0000256" key="6">
    <source>
        <dbReference type="ARBA" id="ARBA00023229"/>
    </source>
</evidence>
<dbReference type="UniPathway" id="UPA00056">
    <property type="reaction ID" value="UER00096"/>
</dbReference>
<dbReference type="GO" id="GO:0141197">
    <property type="term" value="F:4-hydroxy-3-methylbut-2-enyl-diphosphate synthase activity (flavodoxin)"/>
    <property type="evidence" value="ECO:0007669"/>
    <property type="project" value="UniProtKB-EC"/>
</dbReference>
<dbReference type="EMBL" id="DRTX01000135">
    <property type="protein sequence ID" value="HHF53237.1"/>
    <property type="molecule type" value="Genomic_DNA"/>
</dbReference>
<dbReference type="Proteomes" id="UP000886050">
    <property type="component" value="Unassembled WGS sequence"/>
</dbReference>
<dbReference type="SUPFAM" id="SSF56014">
    <property type="entry name" value="Nitrite and sulphite reductase 4Fe-4S domain-like"/>
    <property type="match status" value="1"/>
</dbReference>
<evidence type="ECO:0000256" key="1">
    <source>
        <dbReference type="ARBA" id="ARBA00022485"/>
    </source>
</evidence>
<evidence type="ECO:0000256" key="3">
    <source>
        <dbReference type="ARBA" id="ARBA00023002"/>
    </source>
</evidence>
<sequence length="355" mass="38954">MLKPRKKTREVKIRDIGIGGNNPVRVQSMTSTSTVDIDATLKQIEELSKADCELIRIAIPDRRSLEAFREIRKQVDVPLIADIHFNYRLAIGALEAGADKIRINPGNIGDKKKVLEVIEALKQNKKAVRIGVNSGSLELDLIDKHQGVTSQGLVESAIRWVNYFTENGFEDIVVSIKSSSVIQTIEANLELSSRIEFPIHIGVTEAGPLLPGTVKSAIALGVLLLQGVGDTIRVSLTEHPVKEVEVAWEILKSLGIRANGPLIISCPTCARTRIDLVSLVKKVQEKLKFIKYPIKVAIMGCEVNGPGEAREADIGIAAEPGRGVIFKRGKIIKRVKEKEILEVLMEEINNMLEGG</sequence>
<dbReference type="EC" id="1.17.7.3" evidence="7"/>
<dbReference type="InterPro" id="IPR058578">
    <property type="entry name" value="IspG_TIM"/>
</dbReference>
<dbReference type="NCBIfam" id="NF001540">
    <property type="entry name" value="PRK00366.1"/>
    <property type="match status" value="1"/>
</dbReference>
<dbReference type="PIRSF" id="PIRSF004640">
    <property type="entry name" value="IspG"/>
    <property type="match status" value="1"/>
</dbReference>
<keyword evidence="3 7" id="KW-0560">Oxidoreductase</keyword>
<keyword evidence="2 7" id="KW-0479">Metal-binding</keyword>
<dbReference type="InterPro" id="IPR011005">
    <property type="entry name" value="Dihydropteroate_synth-like_sf"/>
</dbReference>
<dbReference type="PANTHER" id="PTHR30454">
    <property type="entry name" value="4-HYDROXY-3-METHYLBUT-2-EN-1-YL DIPHOSPHATE SYNTHASE"/>
    <property type="match status" value="1"/>
</dbReference>
<dbReference type="GO" id="GO:0046429">
    <property type="term" value="F:4-hydroxy-3-methylbut-2-en-1-yl diphosphate synthase activity (ferredoxin)"/>
    <property type="evidence" value="ECO:0007669"/>
    <property type="project" value="UniProtKB-UniRule"/>
</dbReference>
<dbReference type="GO" id="GO:0051539">
    <property type="term" value="F:4 iron, 4 sulfur cluster binding"/>
    <property type="evidence" value="ECO:0007669"/>
    <property type="project" value="UniProtKB-UniRule"/>
</dbReference>
<evidence type="ECO:0000256" key="5">
    <source>
        <dbReference type="ARBA" id="ARBA00023014"/>
    </source>
</evidence>
<keyword evidence="5 7" id="KW-0411">Iron-sulfur</keyword>
<comment type="similarity">
    <text evidence="7">Belongs to the IspG family.</text>
</comment>
<feature type="binding site" evidence="7">
    <location>
        <position position="269"/>
    </location>
    <ligand>
        <name>[4Fe-4S] cluster</name>
        <dbReference type="ChEBI" id="CHEBI:49883"/>
    </ligand>
</feature>
<dbReference type="InterPro" id="IPR004588">
    <property type="entry name" value="IspG_bac-typ"/>
</dbReference>
<feature type="binding site" evidence="7">
    <location>
        <position position="301"/>
    </location>
    <ligand>
        <name>[4Fe-4S] cluster</name>
        <dbReference type="ChEBI" id="CHEBI:49883"/>
    </ligand>
</feature>
<comment type="pathway">
    <text evidence="7">Isoprenoid biosynthesis; isopentenyl diphosphate biosynthesis via DXP pathway; isopentenyl diphosphate from 1-deoxy-D-xylulose 5-phosphate: step 5/6.</text>
</comment>
<dbReference type="Gene3D" id="3.30.413.10">
    <property type="entry name" value="Sulfite Reductase Hemoprotein, domain 1"/>
    <property type="match status" value="1"/>
</dbReference>
<dbReference type="Pfam" id="PF26540">
    <property type="entry name" value="GcpE_C"/>
    <property type="match status" value="1"/>
</dbReference>
<evidence type="ECO:0000256" key="4">
    <source>
        <dbReference type="ARBA" id="ARBA00023004"/>
    </source>
</evidence>
<dbReference type="SUPFAM" id="SSF51717">
    <property type="entry name" value="Dihydropteroate synthetase-like"/>
    <property type="match status" value="1"/>
</dbReference>
<dbReference type="GO" id="GO:0016114">
    <property type="term" value="P:terpenoid biosynthetic process"/>
    <property type="evidence" value="ECO:0007669"/>
    <property type="project" value="InterPro"/>
</dbReference>
<gene>
    <name evidence="7" type="primary">ispG</name>
    <name evidence="10" type="ORF">ENL43_02595</name>
</gene>